<dbReference type="GO" id="GO:0004176">
    <property type="term" value="F:ATP-dependent peptidase activity"/>
    <property type="evidence" value="ECO:0007669"/>
    <property type="project" value="InterPro"/>
</dbReference>
<name>A0A930VKP0_9ACTN</name>
<dbReference type="RefSeq" id="WP_194694454.1">
    <property type="nucleotide sequence ID" value="NZ_JADKPO010000001.1"/>
</dbReference>
<dbReference type="SMART" id="SM00228">
    <property type="entry name" value="PDZ"/>
    <property type="match status" value="1"/>
</dbReference>
<dbReference type="InterPro" id="IPR001478">
    <property type="entry name" value="PDZ"/>
</dbReference>
<dbReference type="GO" id="GO:0004252">
    <property type="term" value="F:serine-type endopeptidase activity"/>
    <property type="evidence" value="ECO:0007669"/>
    <property type="project" value="InterPro"/>
</dbReference>
<dbReference type="GO" id="GO:0030163">
    <property type="term" value="P:protein catabolic process"/>
    <property type="evidence" value="ECO:0007669"/>
    <property type="project" value="InterPro"/>
</dbReference>
<gene>
    <name evidence="2" type="ORF">ISU10_00865</name>
</gene>
<proteinExistence type="predicted"/>
<dbReference type="SUPFAM" id="SSF54211">
    <property type="entry name" value="Ribosomal protein S5 domain 2-like"/>
    <property type="match status" value="1"/>
</dbReference>
<dbReference type="InterPro" id="IPR027065">
    <property type="entry name" value="Lon_Prtase"/>
</dbReference>
<evidence type="ECO:0000259" key="1">
    <source>
        <dbReference type="PROSITE" id="PS50106"/>
    </source>
</evidence>
<dbReference type="SUPFAM" id="SSF50156">
    <property type="entry name" value="PDZ domain-like"/>
    <property type="match status" value="1"/>
</dbReference>
<dbReference type="Pfam" id="PF17820">
    <property type="entry name" value="PDZ_6"/>
    <property type="match status" value="1"/>
</dbReference>
<dbReference type="Proteomes" id="UP000660668">
    <property type="component" value="Unassembled WGS sequence"/>
</dbReference>
<evidence type="ECO:0000313" key="2">
    <source>
        <dbReference type="EMBL" id="MBF4766312.1"/>
    </source>
</evidence>
<comment type="caution">
    <text evidence="2">The sequence shown here is derived from an EMBL/GenBank/DDBJ whole genome shotgun (WGS) entry which is preliminary data.</text>
</comment>
<dbReference type="InterPro" id="IPR020568">
    <property type="entry name" value="Ribosomal_Su5_D2-typ_SF"/>
</dbReference>
<keyword evidence="3" id="KW-1185">Reference proteome</keyword>
<dbReference type="Pfam" id="PF05362">
    <property type="entry name" value="Lon_C"/>
    <property type="match status" value="1"/>
</dbReference>
<dbReference type="PROSITE" id="PS50106">
    <property type="entry name" value="PDZ"/>
    <property type="match status" value="1"/>
</dbReference>
<feature type="domain" description="PDZ" evidence="1">
    <location>
        <begin position="115"/>
        <end position="171"/>
    </location>
</feature>
<dbReference type="GO" id="GO:0006508">
    <property type="term" value="P:proteolysis"/>
    <property type="evidence" value="ECO:0007669"/>
    <property type="project" value="InterPro"/>
</dbReference>
<dbReference type="Gene3D" id="3.30.230.10">
    <property type="match status" value="1"/>
</dbReference>
<dbReference type="InterPro" id="IPR014721">
    <property type="entry name" value="Ribsml_uS5_D2-typ_fold_subgr"/>
</dbReference>
<dbReference type="AlphaFoldDB" id="A0A930VKP0"/>
<dbReference type="InterPro" id="IPR008269">
    <property type="entry name" value="Lon_proteolytic"/>
</dbReference>
<accession>A0A930VKP0</accession>
<dbReference type="GO" id="GO:0005524">
    <property type="term" value="F:ATP binding"/>
    <property type="evidence" value="ECO:0007669"/>
    <property type="project" value="InterPro"/>
</dbReference>
<dbReference type="InterPro" id="IPR036034">
    <property type="entry name" value="PDZ_sf"/>
</dbReference>
<dbReference type="InterPro" id="IPR041489">
    <property type="entry name" value="PDZ_6"/>
</dbReference>
<sequence>MTQRTTAGLVAVLLLGALVAWTVFKPLPYVTYEPGTTIDVLGKTDGKEIIQVSGHKVYRDAGQLRMTTVLVSTPNARLDLFTLMSDWFNPNDAIYPRSAVYAPEVDEEENTEQGQVEMVTSQDAAAAAALRELGYEVNPVIEVAAVQDGTPAAGKLKVRDVLLKVGGIPIETAEDVSKAVTDAAEGQAVEFVVRRGGKGGKVVRTSITPTTIDGAQRVGIRIGTGFQMPFNVSVNISDNIGGPSAGLMFSLAIYDTLTPGSLTGGNAVAGTGTIDEQGKVGPIGGIQQKIVGARDDGAQLFMVPPDNCEDALHSNNGSMRLVKAVTMHAAVQAIEKWVKNPDATLPACTDDTAQEATR</sequence>
<evidence type="ECO:0000313" key="3">
    <source>
        <dbReference type="Proteomes" id="UP000660668"/>
    </source>
</evidence>
<organism evidence="2 3">
    <name type="scientific">Nocardioides agariphilus</name>
    <dbReference type="NCBI Taxonomy" id="433664"/>
    <lineage>
        <taxon>Bacteria</taxon>
        <taxon>Bacillati</taxon>
        <taxon>Actinomycetota</taxon>
        <taxon>Actinomycetes</taxon>
        <taxon>Propionibacteriales</taxon>
        <taxon>Nocardioidaceae</taxon>
        <taxon>Nocardioides</taxon>
    </lineage>
</organism>
<protein>
    <submittedName>
        <fullName evidence="2">PDZ domain-containing protein</fullName>
    </submittedName>
</protein>
<dbReference type="EMBL" id="JADKPO010000001">
    <property type="protein sequence ID" value="MBF4766312.1"/>
    <property type="molecule type" value="Genomic_DNA"/>
</dbReference>
<reference evidence="2" key="1">
    <citation type="submission" date="2020-11" db="EMBL/GenBank/DDBJ databases">
        <title>Nocardioides cynanchi sp. nov., isolated from soil of rhizosphere of Cynanchum wilfordii.</title>
        <authorList>
            <person name="Lee J.-S."/>
            <person name="Suh M.K."/>
            <person name="Kim J.-S."/>
        </authorList>
    </citation>
    <scope>NUCLEOTIDE SEQUENCE</scope>
    <source>
        <strain evidence="2">KCTC 19276</strain>
    </source>
</reference>
<dbReference type="PANTHER" id="PTHR10046">
    <property type="entry name" value="ATP DEPENDENT LON PROTEASE FAMILY MEMBER"/>
    <property type="match status" value="1"/>
</dbReference>